<feature type="domain" description="C2H2-type" evidence="13">
    <location>
        <begin position="321"/>
        <end position="348"/>
    </location>
</feature>
<evidence type="ECO:0000256" key="9">
    <source>
        <dbReference type="ARBA" id="ARBA00023242"/>
    </source>
</evidence>
<keyword evidence="5 11" id="KW-0862">Zinc</keyword>
<dbReference type="FunFam" id="3.30.160.60:FF:000446">
    <property type="entry name" value="Zinc finger protein"/>
    <property type="match status" value="3"/>
</dbReference>
<evidence type="ECO:0000256" key="4">
    <source>
        <dbReference type="ARBA" id="ARBA00022771"/>
    </source>
</evidence>
<feature type="domain" description="C2H2-type" evidence="13">
    <location>
        <begin position="377"/>
        <end position="404"/>
    </location>
</feature>
<dbReference type="PANTHER" id="PTHR24408">
    <property type="entry name" value="ZINC FINGER PROTEIN"/>
    <property type="match status" value="1"/>
</dbReference>
<reference evidence="15" key="1">
    <citation type="submission" date="2022-01" db="EMBL/GenBank/DDBJ databases">
        <authorList>
            <person name="King R."/>
        </authorList>
    </citation>
    <scope>NUCLEOTIDE SEQUENCE</scope>
</reference>
<evidence type="ECO:0000259" key="14">
    <source>
        <dbReference type="PROSITE" id="PS51915"/>
    </source>
</evidence>
<dbReference type="SUPFAM" id="SSF57716">
    <property type="entry name" value="Glucocorticoid receptor-like (DNA-binding domain)"/>
    <property type="match status" value="1"/>
</dbReference>
<evidence type="ECO:0000256" key="12">
    <source>
        <dbReference type="SAM" id="MobiDB-lite"/>
    </source>
</evidence>
<dbReference type="Gene3D" id="3.30.160.60">
    <property type="entry name" value="Classic Zinc Finger"/>
    <property type="match status" value="8"/>
</dbReference>
<feature type="compositionally biased region" description="Basic and acidic residues" evidence="12">
    <location>
        <begin position="126"/>
        <end position="142"/>
    </location>
</feature>
<dbReference type="InterPro" id="IPR013087">
    <property type="entry name" value="Znf_C2H2_type"/>
</dbReference>
<keyword evidence="4 10" id="KW-0863">Zinc-finger</keyword>
<keyword evidence="8" id="KW-0804">Transcription</keyword>
<comment type="subcellular location">
    <subcellularLocation>
        <location evidence="1">Nucleus</location>
    </subcellularLocation>
</comment>
<evidence type="ECO:0000256" key="6">
    <source>
        <dbReference type="ARBA" id="ARBA00023015"/>
    </source>
</evidence>
<dbReference type="OrthoDB" id="40579at2759"/>
<feature type="compositionally biased region" description="Low complexity" evidence="12">
    <location>
        <begin position="151"/>
        <end position="166"/>
    </location>
</feature>
<feature type="domain" description="C2H2-type" evidence="13">
    <location>
        <begin position="461"/>
        <end position="484"/>
    </location>
</feature>
<evidence type="ECO:0000256" key="1">
    <source>
        <dbReference type="ARBA" id="ARBA00004123"/>
    </source>
</evidence>
<dbReference type="SUPFAM" id="SSF57667">
    <property type="entry name" value="beta-beta-alpha zinc fingers"/>
    <property type="match status" value="4"/>
</dbReference>
<dbReference type="FunFam" id="3.30.160.60:FF:000340">
    <property type="entry name" value="zinc finger protein 473 isoform X1"/>
    <property type="match status" value="1"/>
</dbReference>
<dbReference type="InterPro" id="IPR036236">
    <property type="entry name" value="Znf_C2H2_sf"/>
</dbReference>
<evidence type="ECO:0000256" key="5">
    <source>
        <dbReference type="ARBA" id="ARBA00022833"/>
    </source>
</evidence>
<dbReference type="Pfam" id="PF07776">
    <property type="entry name" value="zf-AD"/>
    <property type="match status" value="1"/>
</dbReference>
<dbReference type="PROSITE" id="PS00028">
    <property type="entry name" value="ZINC_FINGER_C2H2_1"/>
    <property type="match status" value="10"/>
</dbReference>
<proteinExistence type="predicted"/>
<dbReference type="Pfam" id="PF00096">
    <property type="entry name" value="zf-C2H2"/>
    <property type="match status" value="6"/>
</dbReference>
<feature type="binding site" evidence="11">
    <location>
        <position position="47"/>
    </location>
    <ligand>
        <name>Zn(2+)</name>
        <dbReference type="ChEBI" id="CHEBI:29105"/>
    </ligand>
</feature>
<feature type="domain" description="ZAD" evidence="14">
    <location>
        <begin position="3"/>
        <end position="74"/>
    </location>
</feature>
<dbReference type="SMART" id="SM00868">
    <property type="entry name" value="zf-AD"/>
    <property type="match status" value="1"/>
</dbReference>
<dbReference type="SMART" id="SM00355">
    <property type="entry name" value="ZnF_C2H2"/>
    <property type="match status" value="10"/>
</dbReference>
<evidence type="ECO:0000259" key="13">
    <source>
        <dbReference type="PROSITE" id="PS50157"/>
    </source>
</evidence>
<feature type="domain" description="C2H2-type" evidence="13">
    <location>
        <begin position="405"/>
        <end position="432"/>
    </location>
</feature>
<dbReference type="FunFam" id="3.30.160.60:FF:000325">
    <property type="entry name" value="ZFP90 zinc finger protein"/>
    <property type="match status" value="1"/>
</dbReference>
<feature type="binding site" evidence="11">
    <location>
        <position position="5"/>
    </location>
    <ligand>
        <name>Zn(2+)</name>
        <dbReference type="ChEBI" id="CHEBI:29105"/>
    </ligand>
</feature>
<evidence type="ECO:0000256" key="3">
    <source>
        <dbReference type="ARBA" id="ARBA00022737"/>
    </source>
</evidence>
<keyword evidence="16" id="KW-1185">Reference proteome</keyword>
<feature type="domain" description="C2H2-type" evidence="13">
    <location>
        <begin position="433"/>
        <end position="460"/>
    </location>
</feature>
<evidence type="ECO:0000256" key="7">
    <source>
        <dbReference type="ARBA" id="ARBA00023125"/>
    </source>
</evidence>
<sequence>MEIRCRLCGEPYHNQIEVLENTRFLSVIDLFFQLKISSADNLPSTVCENCYEFVERIWQFKEQVDRAQIVLNSVLISSIDILPNVIGTQVSDIPGSICDKGNGFETAETNLLKPVLKPALSEEADDKNIEKESHTRIQDNDIKSNTPNHQKSNITSKKTKKSSSSNKKIKKQDSAETFKDIEYVNPDGTVVPKRGIAGWNSYQWTCPECSTVFFEADELREHLAADHNIFTARYICLDCPKVYYKYVSFISHVRYHRPLLKYSCDICYKWYATSKEIELHQTSHHKEEPYFCRTCGKTFRLQSLLTLHTRSHLPSDIKNCYQCDQCPKKFGTKQNLLAHKRIHYGIKDYTCDQCGKSFVQKGNLDNHLLTHDSTRPFRCTVCDKSFKSLIQLRKHSSIHLGLKPFQCDICGRQFRERGTLKEHHRIHTGDMPFSCEFCGKCFRFKGVLTTHRRQHTGERPYSCTECQHHFTNWPNYNKHMKRRHGINTSVNCRTKQEIPPTGKPYRNPPGTVLAAPQPAPSIQVACPTQSNTDAMEYSEAPTSTFYPVLGLY</sequence>
<feature type="binding site" evidence="11">
    <location>
        <position position="8"/>
    </location>
    <ligand>
        <name>Zn(2+)</name>
        <dbReference type="ChEBI" id="CHEBI:29105"/>
    </ligand>
</feature>
<dbReference type="GO" id="GO:0000981">
    <property type="term" value="F:DNA-binding transcription factor activity, RNA polymerase II-specific"/>
    <property type="evidence" value="ECO:0007669"/>
    <property type="project" value="TreeGrafter"/>
</dbReference>
<organism evidence="15 16">
    <name type="scientific">Ceutorhynchus assimilis</name>
    <name type="common">cabbage seed weevil</name>
    <dbReference type="NCBI Taxonomy" id="467358"/>
    <lineage>
        <taxon>Eukaryota</taxon>
        <taxon>Metazoa</taxon>
        <taxon>Ecdysozoa</taxon>
        <taxon>Arthropoda</taxon>
        <taxon>Hexapoda</taxon>
        <taxon>Insecta</taxon>
        <taxon>Pterygota</taxon>
        <taxon>Neoptera</taxon>
        <taxon>Endopterygota</taxon>
        <taxon>Coleoptera</taxon>
        <taxon>Polyphaga</taxon>
        <taxon>Cucujiformia</taxon>
        <taxon>Curculionidae</taxon>
        <taxon>Ceutorhynchinae</taxon>
        <taxon>Ceutorhynchus</taxon>
    </lineage>
</organism>
<dbReference type="EMBL" id="OU892283">
    <property type="protein sequence ID" value="CAG9771610.1"/>
    <property type="molecule type" value="Genomic_DNA"/>
</dbReference>
<dbReference type="PANTHER" id="PTHR24408:SF58">
    <property type="entry name" value="TRANSCRIPTION FACTOR (TFIIIA), PUTATIVE (AFU_ORTHOLOGUE AFUA_1G05150)-RELATED"/>
    <property type="match status" value="1"/>
</dbReference>
<keyword evidence="9" id="KW-0539">Nucleus</keyword>
<dbReference type="FunFam" id="3.30.160.60:FF:000100">
    <property type="entry name" value="Zinc finger 45-like"/>
    <property type="match status" value="1"/>
</dbReference>
<keyword evidence="2 11" id="KW-0479">Metal-binding</keyword>
<keyword evidence="7" id="KW-0238">DNA-binding</keyword>
<keyword evidence="3" id="KW-0677">Repeat</keyword>
<evidence type="ECO:0000256" key="10">
    <source>
        <dbReference type="PROSITE-ProRule" id="PRU00042"/>
    </source>
</evidence>
<feature type="domain" description="C2H2-type" evidence="13">
    <location>
        <begin position="349"/>
        <end position="376"/>
    </location>
</feature>
<dbReference type="PROSITE" id="PS51915">
    <property type="entry name" value="ZAD"/>
    <property type="match status" value="1"/>
</dbReference>
<dbReference type="GO" id="GO:0043565">
    <property type="term" value="F:sequence-specific DNA binding"/>
    <property type="evidence" value="ECO:0007669"/>
    <property type="project" value="TreeGrafter"/>
</dbReference>
<dbReference type="Gene3D" id="3.40.1800.20">
    <property type="match status" value="1"/>
</dbReference>
<dbReference type="GO" id="GO:0005634">
    <property type="term" value="C:nucleus"/>
    <property type="evidence" value="ECO:0007669"/>
    <property type="project" value="UniProtKB-SubCell"/>
</dbReference>
<feature type="domain" description="C2H2-type" evidence="13">
    <location>
        <begin position="262"/>
        <end position="289"/>
    </location>
</feature>
<feature type="binding site" evidence="11">
    <location>
        <position position="50"/>
    </location>
    <ligand>
        <name>Zn(2+)</name>
        <dbReference type="ChEBI" id="CHEBI:29105"/>
    </ligand>
</feature>
<dbReference type="PROSITE" id="PS50157">
    <property type="entry name" value="ZINC_FINGER_C2H2_2"/>
    <property type="match status" value="8"/>
</dbReference>
<gene>
    <name evidence="15" type="ORF">CEUTPL_LOCUS12040</name>
</gene>
<evidence type="ECO:0000313" key="16">
    <source>
        <dbReference type="Proteomes" id="UP001152799"/>
    </source>
</evidence>
<dbReference type="GO" id="GO:0008270">
    <property type="term" value="F:zinc ion binding"/>
    <property type="evidence" value="ECO:0007669"/>
    <property type="project" value="UniProtKB-UniRule"/>
</dbReference>
<name>A0A9N9QS43_9CUCU</name>
<dbReference type="AlphaFoldDB" id="A0A9N9QS43"/>
<evidence type="ECO:0000313" key="15">
    <source>
        <dbReference type="EMBL" id="CAG9771610.1"/>
    </source>
</evidence>
<feature type="region of interest" description="Disordered" evidence="12">
    <location>
        <begin position="123"/>
        <end position="173"/>
    </location>
</feature>
<accession>A0A9N9QS43</accession>
<dbReference type="Pfam" id="PF13912">
    <property type="entry name" value="zf-C2H2_6"/>
    <property type="match status" value="1"/>
</dbReference>
<feature type="domain" description="C2H2-type" evidence="13">
    <location>
        <begin position="290"/>
        <end position="312"/>
    </location>
</feature>
<evidence type="ECO:0000256" key="11">
    <source>
        <dbReference type="PROSITE-ProRule" id="PRU01263"/>
    </source>
</evidence>
<dbReference type="FunFam" id="3.30.160.60:FF:000065">
    <property type="entry name" value="B-cell CLL/lymphoma 6, member B"/>
    <property type="match status" value="1"/>
</dbReference>
<protein>
    <submittedName>
        <fullName evidence="15">Uncharacterized protein</fullName>
    </submittedName>
</protein>
<dbReference type="InterPro" id="IPR012934">
    <property type="entry name" value="Znf_AD"/>
</dbReference>
<dbReference type="Proteomes" id="UP001152799">
    <property type="component" value="Chromosome 7"/>
</dbReference>
<evidence type="ECO:0000256" key="2">
    <source>
        <dbReference type="ARBA" id="ARBA00022723"/>
    </source>
</evidence>
<keyword evidence="6" id="KW-0805">Transcription regulation</keyword>
<evidence type="ECO:0000256" key="8">
    <source>
        <dbReference type="ARBA" id="ARBA00023163"/>
    </source>
</evidence>